<dbReference type="OrthoDB" id="8023798at2759"/>
<dbReference type="SUPFAM" id="SSF52058">
    <property type="entry name" value="L domain-like"/>
    <property type="match status" value="1"/>
</dbReference>
<dbReference type="RefSeq" id="XP_002116411.1">
    <property type="nucleotide sequence ID" value="XM_002116375.1"/>
</dbReference>
<dbReference type="InterPro" id="IPR001611">
    <property type="entry name" value="Leu-rich_rpt"/>
</dbReference>
<dbReference type="KEGG" id="tad:TRIADDRAFT_60494"/>
<reference evidence="3 4" key="1">
    <citation type="journal article" date="2008" name="Nature">
        <title>The Trichoplax genome and the nature of placozoans.</title>
        <authorList>
            <person name="Srivastava M."/>
            <person name="Begovic E."/>
            <person name="Chapman J."/>
            <person name="Putnam N.H."/>
            <person name="Hellsten U."/>
            <person name="Kawashima T."/>
            <person name="Kuo A."/>
            <person name="Mitros T."/>
            <person name="Salamov A."/>
            <person name="Carpenter M.L."/>
            <person name="Signorovitch A.Y."/>
            <person name="Moreno M.A."/>
            <person name="Kamm K."/>
            <person name="Grimwood J."/>
            <person name="Schmutz J."/>
            <person name="Shapiro H."/>
            <person name="Grigoriev I.V."/>
            <person name="Buss L.W."/>
            <person name="Schierwater B."/>
            <person name="Dellaporta S.L."/>
            <person name="Rokhsar D.S."/>
        </authorList>
    </citation>
    <scope>NUCLEOTIDE SEQUENCE [LARGE SCALE GENOMIC DNA]</scope>
    <source>
        <strain evidence="3 4">Grell-BS-1999</strain>
    </source>
</reference>
<keyword evidence="4" id="KW-1185">Reference proteome</keyword>
<dbReference type="PROSITE" id="PS51450">
    <property type="entry name" value="LRR"/>
    <property type="match status" value="1"/>
</dbReference>
<dbReference type="GO" id="GO:0005576">
    <property type="term" value="C:extracellular region"/>
    <property type="evidence" value="ECO:0007669"/>
    <property type="project" value="UniProtKB-SubCell"/>
</dbReference>
<evidence type="ECO:0000313" key="3">
    <source>
        <dbReference type="EMBL" id="EDV21081.1"/>
    </source>
</evidence>
<dbReference type="GO" id="GO:0007155">
    <property type="term" value="P:cell adhesion"/>
    <property type="evidence" value="ECO:0007669"/>
    <property type="project" value="UniProtKB-KW"/>
</dbReference>
<dbReference type="InParanoid" id="B3S8D0"/>
<dbReference type="EMBL" id="DS985255">
    <property type="protein sequence ID" value="EDV21081.1"/>
    <property type="molecule type" value="Genomic_DNA"/>
</dbReference>
<dbReference type="PANTHER" id="PTHR45712">
    <property type="entry name" value="AGAP008170-PA"/>
    <property type="match status" value="1"/>
</dbReference>
<dbReference type="Pfam" id="PF13855">
    <property type="entry name" value="LRR_8"/>
    <property type="match status" value="1"/>
</dbReference>
<dbReference type="PhylomeDB" id="B3S8D0"/>
<dbReference type="InterPro" id="IPR003591">
    <property type="entry name" value="Leu-rich_rpt_typical-subtyp"/>
</dbReference>
<accession>B3S8D0</accession>
<proteinExistence type="predicted"/>
<dbReference type="InterPro" id="IPR032675">
    <property type="entry name" value="LRR_dom_sf"/>
</dbReference>
<protein>
    <submittedName>
        <fullName evidence="3">Uncharacterized protein</fullName>
    </submittedName>
</protein>
<gene>
    <name evidence="3" type="ORF">TRIADDRAFT_60494</name>
</gene>
<organism evidence="3 4">
    <name type="scientific">Trichoplax adhaerens</name>
    <name type="common">Trichoplax reptans</name>
    <dbReference type="NCBI Taxonomy" id="10228"/>
    <lineage>
        <taxon>Eukaryota</taxon>
        <taxon>Metazoa</taxon>
        <taxon>Placozoa</taxon>
        <taxon>Uniplacotomia</taxon>
        <taxon>Trichoplacea</taxon>
        <taxon>Trichoplacidae</taxon>
        <taxon>Trichoplax</taxon>
    </lineage>
</organism>
<name>B3S8D0_TRIAD</name>
<dbReference type="PANTHER" id="PTHR45712:SF27">
    <property type="entry name" value="LRRNT DOMAIN-CONTAINING PROTEIN"/>
    <property type="match status" value="1"/>
</dbReference>
<sequence>MYNVGFRYCASVNDKVEFNDIIALLLWTRRLNFNRLTFISSALCDGPYNMYHLDLSNNNLEEFGIEALLNCAHSLEILNMRRTHIARILPANKPMMAIQQVSLYMANINDNSAAALTKLKKIQDLNLSHQNLESLSDEKFKGLVKLRTLHLASNTIAEIHEDSFSEMSYLEEL</sequence>
<dbReference type="Pfam" id="PF00560">
    <property type="entry name" value="LRR_1"/>
    <property type="match status" value="1"/>
</dbReference>
<dbReference type="AlphaFoldDB" id="B3S8D0"/>
<dbReference type="CTD" id="6757624"/>
<evidence type="ECO:0000256" key="1">
    <source>
        <dbReference type="ARBA" id="ARBA00022614"/>
    </source>
</evidence>
<evidence type="ECO:0000256" key="2">
    <source>
        <dbReference type="ARBA" id="ARBA00022737"/>
    </source>
</evidence>
<dbReference type="HOGENOM" id="CLU_1549628_0_0_1"/>
<dbReference type="InterPro" id="IPR050333">
    <property type="entry name" value="SLRP"/>
</dbReference>
<keyword evidence="2" id="KW-0677">Repeat</keyword>
<dbReference type="STRING" id="10228.B3S8D0"/>
<evidence type="ECO:0000313" key="4">
    <source>
        <dbReference type="Proteomes" id="UP000009022"/>
    </source>
</evidence>
<dbReference type="Proteomes" id="UP000009022">
    <property type="component" value="Unassembled WGS sequence"/>
</dbReference>
<dbReference type="GeneID" id="6757624"/>
<keyword evidence="1" id="KW-0433">Leucine-rich repeat</keyword>
<dbReference type="GO" id="GO:0016020">
    <property type="term" value="C:membrane"/>
    <property type="evidence" value="ECO:0007669"/>
    <property type="project" value="UniProtKB-SubCell"/>
</dbReference>
<dbReference type="SMART" id="SM00369">
    <property type="entry name" value="LRR_TYP"/>
    <property type="match status" value="3"/>
</dbReference>
<dbReference type="Gene3D" id="3.80.10.10">
    <property type="entry name" value="Ribonuclease Inhibitor"/>
    <property type="match status" value="2"/>
</dbReference>